<dbReference type="InterPro" id="IPR000014">
    <property type="entry name" value="PAS"/>
</dbReference>
<evidence type="ECO:0000259" key="11">
    <source>
        <dbReference type="PROSITE" id="PS50109"/>
    </source>
</evidence>
<dbReference type="InterPro" id="IPR036097">
    <property type="entry name" value="HisK_dim/P_sf"/>
</dbReference>
<dbReference type="Gene3D" id="3.30.565.10">
    <property type="entry name" value="Histidine kinase-like ATPase, C-terminal domain"/>
    <property type="match status" value="1"/>
</dbReference>
<evidence type="ECO:0000256" key="8">
    <source>
        <dbReference type="ARBA" id="ARBA00023012"/>
    </source>
</evidence>
<dbReference type="AlphaFoldDB" id="A0AAU7XE58"/>
<reference evidence="14" key="1">
    <citation type="submission" date="2024-06" db="EMBL/GenBank/DDBJ databases">
        <title>Methylostella associata gen. nov., sp. nov., a novel Ancalomicrobiaceae-affiliated facultatively methylotrophic bacteria that feed on methanotrophs of the genus Methylococcus.</title>
        <authorList>
            <person name="Saltykova V."/>
            <person name="Danilova O.V."/>
            <person name="Oshkin I.Y."/>
            <person name="Belova S.E."/>
            <person name="Pimenov N.V."/>
            <person name="Dedysh S.N."/>
        </authorList>
    </citation>
    <scope>NUCLEOTIDE SEQUENCE</scope>
    <source>
        <strain evidence="14">S20</strain>
    </source>
</reference>
<protein>
    <recommendedName>
        <fullName evidence="2">histidine kinase</fullName>
        <ecNumber evidence="2">2.7.13.3</ecNumber>
    </recommendedName>
</protein>
<proteinExistence type="predicted"/>
<dbReference type="InterPro" id="IPR036890">
    <property type="entry name" value="HATPase_C_sf"/>
</dbReference>
<dbReference type="GO" id="GO:0005524">
    <property type="term" value="F:ATP binding"/>
    <property type="evidence" value="ECO:0007669"/>
    <property type="project" value="UniProtKB-KW"/>
</dbReference>
<dbReference type="Gene3D" id="1.10.287.130">
    <property type="match status" value="1"/>
</dbReference>
<dbReference type="InterPro" id="IPR013767">
    <property type="entry name" value="PAS_fold"/>
</dbReference>
<evidence type="ECO:0000256" key="5">
    <source>
        <dbReference type="ARBA" id="ARBA00022741"/>
    </source>
</evidence>
<dbReference type="EC" id="2.7.13.3" evidence="2"/>
<dbReference type="PRINTS" id="PR00344">
    <property type="entry name" value="BCTRLSENSOR"/>
</dbReference>
<keyword evidence="6" id="KW-0418">Kinase</keyword>
<dbReference type="Pfam" id="PF02518">
    <property type="entry name" value="HATPase_c"/>
    <property type="match status" value="1"/>
</dbReference>
<dbReference type="PROSITE" id="PS50109">
    <property type="entry name" value="HIS_KIN"/>
    <property type="match status" value="1"/>
</dbReference>
<gene>
    <name evidence="14" type="ORF">ABS361_08720</name>
</gene>
<feature type="coiled-coil region" evidence="9">
    <location>
        <begin position="416"/>
        <end position="443"/>
    </location>
</feature>
<organism evidence="14">
    <name type="scientific">Methyloraptor flagellatus</name>
    <dbReference type="NCBI Taxonomy" id="3162530"/>
    <lineage>
        <taxon>Bacteria</taxon>
        <taxon>Pseudomonadati</taxon>
        <taxon>Pseudomonadota</taxon>
        <taxon>Alphaproteobacteria</taxon>
        <taxon>Hyphomicrobiales</taxon>
        <taxon>Ancalomicrobiaceae</taxon>
        <taxon>Methyloraptor</taxon>
    </lineage>
</organism>
<dbReference type="GO" id="GO:0000155">
    <property type="term" value="F:phosphorelay sensor kinase activity"/>
    <property type="evidence" value="ECO:0007669"/>
    <property type="project" value="InterPro"/>
</dbReference>
<dbReference type="PANTHER" id="PTHR43065:SF10">
    <property type="entry name" value="PEROXIDE STRESS-ACTIVATED HISTIDINE KINASE MAK3"/>
    <property type="match status" value="1"/>
</dbReference>
<feature type="domain" description="PAC" evidence="13">
    <location>
        <begin position="379"/>
        <end position="431"/>
    </location>
</feature>
<dbReference type="SMART" id="SM00388">
    <property type="entry name" value="HisKA"/>
    <property type="match status" value="1"/>
</dbReference>
<accession>A0AAU7XE58</accession>
<dbReference type="InterPro" id="IPR003594">
    <property type="entry name" value="HATPase_dom"/>
</dbReference>
<dbReference type="Pfam" id="PF00512">
    <property type="entry name" value="HisKA"/>
    <property type="match status" value="1"/>
</dbReference>
<keyword evidence="8" id="KW-0902">Two-component regulatory system</keyword>
<dbReference type="EMBL" id="CP158568">
    <property type="protein sequence ID" value="XBY46284.1"/>
    <property type="molecule type" value="Genomic_DNA"/>
</dbReference>
<dbReference type="InterPro" id="IPR004358">
    <property type="entry name" value="Sig_transdc_His_kin-like_C"/>
</dbReference>
<name>A0AAU7XE58_9HYPH</name>
<dbReference type="SMART" id="SM00091">
    <property type="entry name" value="PAS"/>
    <property type="match status" value="1"/>
</dbReference>
<dbReference type="InterPro" id="IPR001610">
    <property type="entry name" value="PAC"/>
</dbReference>
<dbReference type="SMART" id="SM00086">
    <property type="entry name" value="PAC"/>
    <property type="match status" value="1"/>
</dbReference>
<evidence type="ECO:0000256" key="9">
    <source>
        <dbReference type="SAM" id="Coils"/>
    </source>
</evidence>
<dbReference type="NCBIfam" id="TIGR00229">
    <property type="entry name" value="sensory_box"/>
    <property type="match status" value="1"/>
</dbReference>
<evidence type="ECO:0000256" key="2">
    <source>
        <dbReference type="ARBA" id="ARBA00012438"/>
    </source>
</evidence>
<evidence type="ECO:0000259" key="12">
    <source>
        <dbReference type="PROSITE" id="PS50112"/>
    </source>
</evidence>
<sequence length="686" mass="73975">MTPRPDPTLFDAAPPAAVSAARGTRLIDRAIEATPVIAVILIAALIAVLMAIVDRDEREEVRLGVIRDALWVEQALRFQIQAGREVVERTAFEIAGGLDDAAAASRFRTFLAAHSEATEIVWRRPDGTARVAVPPSAADVPLTGAAEAAVEFARSVGRPVFGAVRPPIADGAKIDLVAPVWRGTATEGAIVVVYQLDRLLQQHVPWWIAQNELVSLIDKDGTELAQRSTVHGGSPALRHTISFDPPFPGVGLSLVPLKAGSNFTYDLLVSVICGLALLAAASIFARSRQLKRRMAAEARLTEAHAFRKAMEESLTVGMRARDLDGTISYVNPAFCRLVGYSAEELIGHRPPMPYWVPDLIDETLARHDALATGAAAPIQEFETRFRHRDGRIFDVMVYEAPLVDAEGEHRGWMGSIIDVTDAKQRAERERLEAEKLVRTARLITMGEMASTIAHELNQPLAAIATYAAGCSNLLADPKADRGLIGEALAKLEHEARRAGRILKRVHDFVRKREPRFSTVDLAALVQDVATFVDPDARKSRTELVVHIDAGLPAVAGDRILLEQVLHNLIRNGIEAMAGSGAGPGARMLEITLRPVPGERGPADDVNSEPAGGIALEVADRGPGIAPDLKPRLFEPFLTTKTEGMGMGLNICRSIVELHRGRLSLDDRPGGGTLAVIYLPAAEGGQA</sequence>
<dbReference type="PANTHER" id="PTHR43065">
    <property type="entry name" value="SENSOR HISTIDINE KINASE"/>
    <property type="match status" value="1"/>
</dbReference>
<dbReference type="InterPro" id="IPR035965">
    <property type="entry name" value="PAS-like_dom_sf"/>
</dbReference>
<dbReference type="PROSITE" id="PS50112">
    <property type="entry name" value="PAS"/>
    <property type="match status" value="1"/>
</dbReference>
<dbReference type="InterPro" id="IPR003661">
    <property type="entry name" value="HisK_dim/P_dom"/>
</dbReference>
<feature type="transmembrane region" description="Helical" evidence="10">
    <location>
        <begin position="33"/>
        <end position="53"/>
    </location>
</feature>
<keyword evidence="10" id="KW-1133">Transmembrane helix</keyword>
<evidence type="ECO:0000256" key="3">
    <source>
        <dbReference type="ARBA" id="ARBA00022553"/>
    </source>
</evidence>
<keyword evidence="5" id="KW-0547">Nucleotide-binding</keyword>
<keyword evidence="10" id="KW-0472">Membrane</keyword>
<comment type="catalytic activity">
    <reaction evidence="1">
        <text>ATP + protein L-histidine = ADP + protein N-phospho-L-histidine.</text>
        <dbReference type="EC" id="2.7.13.3"/>
    </reaction>
</comment>
<dbReference type="InterPro" id="IPR000700">
    <property type="entry name" value="PAS-assoc_C"/>
</dbReference>
<evidence type="ECO:0000256" key="7">
    <source>
        <dbReference type="ARBA" id="ARBA00022840"/>
    </source>
</evidence>
<dbReference type="CDD" id="cd00082">
    <property type="entry name" value="HisKA"/>
    <property type="match status" value="1"/>
</dbReference>
<dbReference type="SUPFAM" id="SSF47384">
    <property type="entry name" value="Homodimeric domain of signal transducing histidine kinase"/>
    <property type="match status" value="1"/>
</dbReference>
<keyword evidence="10" id="KW-0812">Transmembrane</keyword>
<evidence type="ECO:0000256" key="4">
    <source>
        <dbReference type="ARBA" id="ARBA00022679"/>
    </source>
</evidence>
<keyword evidence="4" id="KW-0808">Transferase</keyword>
<dbReference type="PROSITE" id="PS50113">
    <property type="entry name" value="PAC"/>
    <property type="match status" value="1"/>
</dbReference>
<keyword evidence="7" id="KW-0067">ATP-binding</keyword>
<dbReference type="CDD" id="cd00130">
    <property type="entry name" value="PAS"/>
    <property type="match status" value="1"/>
</dbReference>
<dbReference type="SUPFAM" id="SSF55874">
    <property type="entry name" value="ATPase domain of HSP90 chaperone/DNA topoisomerase II/histidine kinase"/>
    <property type="match status" value="1"/>
</dbReference>
<feature type="domain" description="Histidine kinase" evidence="11">
    <location>
        <begin position="451"/>
        <end position="682"/>
    </location>
</feature>
<dbReference type="InterPro" id="IPR005467">
    <property type="entry name" value="His_kinase_dom"/>
</dbReference>
<feature type="transmembrane region" description="Helical" evidence="10">
    <location>
        <begin position="263"/>
        <end position="285"/>
    </location>
</feature>
<dbReference type="Gene3D" id="3.30.450.20">
    <property type="entry name" value="PAS domain"/>
    <property type="match status" value="1"/>
</dbReference>
<evidence type="ECO:0000256" key="1">
    <source>
        <dbReference type="ARBA" id="ARBA00000085"/>
    </source>
</evidence>
<dbReference type="RefSeq" id="WP_407051379.1">
    <property type="nucleotide sequence ID" value="NZ_CP158568.1"/>
</dbReference>
<evidence type="ECO:0000256" key="10">
    <source>
        <dbReference type="SAM" id="Phobius"/>
    </source>
</evidence>
<evidence type="ECO:0000313" key="14">
    <source>
        <dbReference type="EMBL" id="XBY46284.1"/>
    </source>
</evidence>
<dbReference type="SMART" id="SM00387">
    <property type="entry name" value="HATPase_c"/>
    <property type="match status" value="1"/>
</dbReference>
<feature type="domain" description="PAS" evidence="12">
    <location>
        <begin position="302"/>
        <end position="347"/>
    </location>
</feature>
<keyword evidence="3" id="KW-0597">Phosphoprotein</keyword>
<keyword evidence="9" id="KW-0175">Coiled coil</keyword>
<dbReference type="Pfam" id="PF00989">
    <property type="entry name" value="PAS"/>
    <property type="match status" value="1"/>
</dbReference>
<dbReference type="KEGG" id="mflg:ABS361_08720"/>
<dbReference type="GO" id="GO:0006355">
    <property type="term" value="P:regulation of DNA-templated transcription"/>
    <property type="evidence" value="ECO:0007669"/>
    <property type="project" value="InterPro"/>
</dbReference>
<evidence type="ECO:0000256" key="6">
    <source>
        <dbReference type="ARBA" id="ARBA00022777"/>
    </source>
</evidence>
<dbReference type="SUPFAM" id="SSF55785">
    <property type="entry name" value="PYP-like sensor domain (PAS domain)"/>
    <property type="match status" value="1"/>
</dbReference>
<evidence type="ECO:0000259" key="13">
    <source>
        <dbReference type="PROSITE" id="PS50113"/>
    </source>
</evidence>